<dbReference type="EMBL" id="JAHRIP010004771">
    <property type="protein sequence ID" value="MEQ2281805.1"/>
    <property type="molecule type" value="Genomic_DNA"/>
</dbReference>
<comment type="caution">
    <text evidence="2">The sequence shown here is derived from an EMBL/GenBank/DDBJ whole genome shotgun (WGS) entry which is preliminary data.</text>
</comment>
<feature type="region of interest" description="Disordered" evidence="1">
    <location>
        <begin position="60"/>
        <end position="86"/>
    </location>
</feature>
<dbReference type="Proteomes" id="UP001469553">
    <property type="component" value="Unassembled WGS sequence"/>
</dbReference>
<sequence length="123" mass="13479">MPQPAPCLTSLVPELDPVSVHRFTPQPSHWFIQAAPAWISIPSEVPGFRFQLATAKTSSFLAQDSSEPCPPSDVLNSEPGTYTRHSDPVEYNFKQAQNSSIRPHFVSLSYKAPSTQPCLSGPN</sequence>
<proteinExistence type="predicted"/>
<evidence type="ECO:0000256" key="1">
    <source>
        <dbReference type="SAM" id="MobiDB-lite"/>
    </source>
</evidence>
<evidence type="ECO:0000313" key="2">
    <source>
        <dbReference type="EMBL" id="MEQ2281805.1"/>
    </source>
</evidence>
<reference evidence="2 3" key="1">
    <citation type="submission" date="2021-06" db="EMBL/GenBank/DDBJ databases">
        <authorList>
            <person name="Palmer J.M."/>
        </authorList>
    </citation>
    <scope>NUCLEOTIDE SEQUENCE [LARGE SCALE GENOMIC DNA]</scope>
    <source>
        <strain evidence="2 3">AS_MEX2019</strain>
        <tissue evidence="2">Muscle</tissue>
    </source>
</reference>
<organism evidence="2 3">
    <name type="scientific">Ameca splendens</name>
    <dbReference type="NCBI Taxonomy" id="208324"/>
    <lineage>
        <taxon>Eukaryota</taxon>
        <taxon>Metazoa</taxon>
        <taxon>Chordata</taxon>
        <taxon>Craniata</taxon>
        <taxon>Vertebrata</taxon>
        <taxon>Euteleostomi</taxon>
        <taxon>Actinopterygii</taxon>
        <taxon>Neopterygii</taxon>
        <taxon>Teleostei</taxon>
        <taxon>Neoteleostei</taxon>
        <taxon>Acanthomorphata</taxon>
        <taxon>Ovalentaria</taxon>
        <taxon>Atherinomorphae</taxon>
        <taxon>Cyprinodontiformes</taxon>
        <taxon>Goodeidae</taxon>
        <taxon>Ameca</taxon>
    </lineage>
</organism>
<name>A0ABV0XK19_9TELE</name>
<accession>A0ABV0XK19</accession>
<gene>
    <name evidence="2" type="ORF">AMECASPLE_034133</name>
</gene>
<keyword evidence="3" id="KW-1185">Reference proteome</keyword>
<protein>
    <submittedName>
        <fullName evidence="2">Uncharacterized protein</fullName>
    </submittedName>
</protein>
<evidence type="ECO:0000313" key="3">
    <source>
        <dbReference type="Proteomes" id="UP001469553"/>
    </source>
</evidence>